<evidence type="ECO:0000256" key="3">
    <source>
        <dbReference type="ARBA" id="ARBA00003530"/>
    </source>
</evidence>
<evidence type="ECO:0000256" key="16">
    <source>
        <dbReference type="ARBA" id="ARBA00031477"/>
    </source>
</evidence>
<keyword evidence="10" id="KW-0808">Transferase</keyword>
<keyword evidence="12" id="KW-0320">Glycogen biosynthesis</keyword>
<protein>
    <recommendedName>
        <fullName evidence="7">Glycogen debranching enzyme</fullName>
        <ecNumber evidence="5">2.4.1.25</ecNumber>
        <ecNumber evidence="6">3.2.1.33</ecNumber>
    </recommendedName>
    <alternativeName>
        <fullName evidence="16">Glycogen debrancher</fullName>
    </alternativeName>
</protein>
<sequence length="1543" mass="178302">MPFETIRSESRESEIANHQLLFVYSLELNGWNETKLFRCDKFNQIRFQISPSLYGRRVCLKTNYTDDYAQFNRSEMKEVDISENLQFKCSGSFQFIYTDQHDEAGTVLGSFYIVVSPEILVAGARSKCLSINALQCQTVLSKLMGPIDTWKQKLEVSIQCHYNMIHWTPIQTLGASNSAYSLADQLALNPSFRTEAMKNADRDCTIDNVSECIEWLRREHGVISIIDIVLNHTANESAWLQQQPHSAYNCQNSPWLRPAFLLDRMLYNVTLDIEHGRWIDRGITSDVYQLETIRNIIYEHYLPSLRLQEFYLCNTSVVVEKFEKFLRNSMDRITLPQQNCDDNIILEQDPQYRRLCCTVDMENAFRFIANQIDYQPTQESIGTWLDEAIARFRQQLIQLNDRKRQEVTHHIDSAIDNVMKGAQYERFDPNGPKVTKLTGKNPLTTQYFTDNDGDFNGEKIVENEFKLYDDSICCFYMAHNGWVMGDDPLRNFAEKDSQVYLRRELICWGDSVKLRYGQNAQDSPFLWSHMERYVTQMATVFQGLRLDNCHSTPIHVAQHMIDVARRVNPDLYLIAELFTSNEDLDNVFVNKLGINSLIREAMSASTPFELQRQVYRFGGQPVGSFKPDLMKTGDTQAILYSRPMIPSVTHAIFFDQTHDNESPIVRRTAYDPLPTSALISMTYSATGSNRGYDELVPHHVHVVDEQRLYYGWNDDPKIGVNLLRGILHAKRVLNQLHHTLNSGGYSEAFVDQRDRDTIVITRHNPTNHRSIVLAARTAFYPIDGNYSQCLPPLKIEGKFEKILFEIQMIKSNDEDDVFKRDERFINGLCNLRSVVNLNVKETESEMVQVNDNPNDNIIEFKKFPPSSVIAFSFTLLAEQQNALNLIKRRIDQFDLIDSDISKIINQLNLIDLNYILFRCQQEEFEENSIHTYQLSNGPLVYSGLAGIMFHLAKIRTHNDLGHPLCENLRQGNWLPSYIVQRLLKRDQTVDLARWLEKAFESLEQLPRYLIPRYFDSILCPLWTMLLDKIRLLHSDFIRNGDEFVRRLTLGGVALLGFHARSPLPPLHHSSSSLNQNQLATMAAGLPHFSTGYMRNWGRDTFISLKGLTLLTGRFIEAKTIILAYAGCLRHGLIANLLDGGYNARYNCRDAVWWWLEAIKQYIQIVPDGHSILNENVYRIFPRDDSLANEHIDDCTIEPLHRTMQEALNRHFDGIDFVERNAGSQIDAHMTSEGFHMQIGVDRSTGFVYGGNQWNCGTWMDKMGSSDQAGNRGRPATPRDGSAVEIVALSQSVVEFLATSHQDGYYPYEGVHRTDSDCESWTFRFWSEKICENFEKYFYVSGDCRDQYVNRRYIYKDTYGSTIRWMDYQLRPNFLIAMAIAPIMFNKLNANKALDIVSETLVGPFGMKTLDPGYVIVLPIHLCFPFIFSLSDWTYRGDYDNSNDSNDANVAHGFNYHNGPEWLWLMGYYLMARMKFNERSDRNYAAERQILCPHFQHLCQTEWFGLPELTNSNGSYCEHSCPIQSWSHATLIEALYIMFSPQQM</sequence>
<dbReference type="Gene3D" id="3.20.20.80">
    <property type="entry name" value="Glycosidases"/>
    <property type="match status" value="1"/>
</dbReference>
<evidence type="ECO:0000256" key="6">
    <source>
        <dbReference type="ARBA" id="ARBA00012778"/>
    </source>
</evidence>
<dbReference type="EMBL" id="MUJZ01032288">
    <property type="protein sequence ID" value="OTF77497.1"/>
    <property type="molecule type" value="Genomic_DNA"/>
</dbReference>
<evidence type="ECO:0000256" key="11">
    <source>
        <dbReference type="ARBA" id="ARBA00022801"/>
    </source>
</evidence>
<dbReference type="GO" id="GO:0005980">
    <property type="term" value="P:glycogen catabolic process"/>
    <property type="evidence" value="ECO:0007669"/>
    <property type="project" value="InterPro"/>
</dbReference>
<feature type="domain" description="Glycogen debranching enzyme C-terminal" evidence="17">
    <location>
        <begin position="1075"/>
        <end position="1532"/>
    </location>
</feature>
<dbReference type="GO" id="GO:0004134">
    <property type="term" value="F:4-alpha-glucanotransferase activity"/>
    <property type="evidence" value="ECO:0007669"/>
    <property type="project" value="UniProtKB-EC"/>
</dbReference>
<evidence type="ECO:0000256" key="1">
    <source>
        <dbReference type="ARBA" id="ARBA00000439"/>
    </source>
</evidence>
<keyword evidence="9" id="KW-0328">Glycosyltransferase</keyword>
<dbReference type="InterPro" id="IPR008928">
    <property type="entry name" value="6-hairpin_glycosidase_sf"/>
</dbReference>
<feature type="domain" description="Glycogen debranching enzyme glucanotransferase" evidence="19">
    <location>
        <begin position="128"/>
        <end position="572"/>
    </location>
</feature>
<dbReference type="InterPro" id="IPR006421">
    <property type="entry name" value="Glycogen_debranch_met"/>
</dbReference>
<dbReference type="InterPro" id="IPR032792">
    <property type="entry name" value="AGL_glucanoTrfase"/>
</dbReference>
<feature type="domain" description="Eukaryotic glycogen debranching enzyme N-terminal" evidence="18">
    <location>
        <begin position="45"/>
        <end position="120"/>
    </location>
</feature>
<dbReference type="Pfam" id="PF14699">
    <property type="entry name" value="hGDE_N"/>
    <property type="match status" value="1"/>
</dbReference>
<dbReference type="EC" id="3.2.1.33" evidence="6"/>
<dbReference type="GO" id="GO:0004135">
    <property type="term" value="F:amylo-alpha-1,6-glucosidase activity"/>
    <property type="evidence" value="ECO:0007669"/>
    <property type="project" value="UniProtKB-EC"/>
</dbReference>
<evidence type="ECO:0000256" key="12">
    <source>
        <dbReference type="ARBA" id="ARBA00023056"/>
    </source>
</evidence>
<proteinExistence type="inferred from homology"/>
<evidence type="ECO:0000256" key="7">
    <source>
        <dbReference type="ARBA" id="ARBA00020723"/>
    </source>
</evidence>
<dbReference type="NCBIfam" id="TIGR01531">
    <property type="entry name" value="glyc_debranch"/>
    <property type="match status" value="1"/>
</dbReference>
<comment type="similarity">
    <text evidence="15">Belongs to the glycogen debranching enzyme family.</text>
</comment>
<keyword evidence="13" id="KW-0511">Multifunctional enzyme</keyword>
<keyword evidence="14" id="KW-0326">Glycosidase</keyword>
<evidence type="ECO:0000259" key="20">
    <source>
        <dbReference type="Pfam" id="PF14702"/>
    </source>
</evidence>
<organism evidence="21 22">
    <name type="scientific">Euroglyphus maynei</name>
    <name type="common">Mayne's house dust mite</name>
    <dbReference type="NCBI Taxonomy" id="6958"/>
    <lineage>
        <taxon>Eukaryota</taxon>
        <taxon>Metazoa</taxon>
        <taxon>Ecdysozoa</taxon>
        <taxon>Arthropoda</taxon>
        <taxon>Chelicerata</taxon>
        <taxon>Arachnida</taxon>
        <taxon>Acari</taxon>
        <taxon>Acariformes</taxon>
        <taxon>Sarcoptiformes</taxon>
        <taxon>Astigmata</taxon>
        <taxon>Psoroptidia</taxon>
        <taxon>Analgoidea</taxon>
        <taxon>Pyroglyphidae</taxon>
        <taxon>Pyroglyphinae</taxon>
        <taxon>Euroglyphus</taxon>
    </lineage>
</organism>
<accession>A0A1Y3BBC6</accession>
<keyword evidence="8" id="KW-0963">Cytoplasm</keyword>
<dbReference type="InterPro" id="IPR032788">
    <property type="entry name" value="AGL_central"/>
</dbReference>
<evidence type="ECO:0000256" key="5">
    <source>
        <dbReference type="ARBA" id="ARBA00012560"/>
    </source>
</evidence>
<dbReference type="EC" id="2.4.1.25" evidence="5"/>
<comment type="caution">
    <text evidence="21">The sequence shown here is derived from an EMBL/GenBank/DDBJ whole genome shotgun (WGS) entry which is preliminary data.</text>
</comment>
<evidence type="ECO:0000256" key="10">
    <source>
        <dbReference type="ARBA" id="ARBA00022679"/>
    </source>
</evidence>
<evidence type="ECO:0000313" key="21">
    <source>
        <dbReference type="EMBL" id="OTF77497.1"/>
    </source>
</evidence>
<dbReference type="GO" id="GO:0005978">
    <property type="term" value="P:glycogen biosynthetic process"/>
    <property type="evidence" value="ECO:0007669"/>
    <property type="project" value="UniProtKB-KW"/>
</dbReference>
<dbReference type="InterPro" id="IPR010401">
    <property type="entry name" value="AGL/Gdb1"/>
</dbReference>
<dbReference type="SUPFAM" id="SSF51445">
    <property type="entry name" value="(Trans)glycosidases"/>
    <property type="match status" value="1"/>
</dbReference>
<dbReference type="PANTHER" id="PTHR10569:SF2">
    <property type="entry name" value="GLYCOGEN DEBRANCHING ENZYME"/>
    <property type="match status" value="1"/>
</dbReference>
<evidence type="ECO:0000256" key="2">
    <source>
        <dbReference type="ARBA" id="ARBA00000927"/>
    </source>
</evidence>
<evidence type="ECO:0000259" key="19">
    <source>
        <dbReference type="Pfam" id="PF14701"/>
    </source>
</evidence>
<dbReference type="CDD" id="cd11327">
    <property type="entry name" value="AmyAc_Glg_debranch_2"/>
    <property type="match status" value="1"/>
</dbReference>
<reference evidence="21 22" key="1">
    <citation type="submission" date="2017-03" db="EMBL/GenBank/DDBJ databases">
        <title>Genome Survey of Euroglyphus maynei.</title>
        <authorList>
            <person name="Arlian L.G."/>
            <person name="Morgan M.S."/>
            <person name="Rider S.D."/>
        </authorList>
    </citation>
    <scope>NUCLEOTIDE SEQUENCE [LARGE SCALE GENOMIC DNA]</scope>
    <source>
        <strain evidence="21">Arlian Lab</strain>
        <tissue evidence="21">Whole body</tissue>
    </source>
</reference>
<dbReference type="GO" id="GO:0005737">
    <property type="term" value="C:cytoplasm"/>
    <property type="evidence" value="ECO:0007669"/>
    <property type="project" value="UniProtKB-SubCell"/>
</dbReference>
<comment type="catalytic activity">
    <reaction evidence="2">
        <text>Hydrolysis of (1-&gt;6)-alpha-D-glucosidic branch linkages in glycogen phosphorylase limit dextrin.</text>
        <dbReference type="EC" id="3.2.1.33"/>
    </reaction>
</comment>
<dbReference type="SUPFAM" id="SSF48208">
    <property type="entry name" value="Six-hairpin glycosidases"/>
    <property type="match status" value="1"/>
</dbReference>
<evidence type="ECO:0000256" key="13">
    <source>
        <dbReference type="ARBA" id="ARBA00023268"/>
    </source>
</evidence>
<gene>
    <name evidence="21" type="ORF">BLA29_000463</name>
</gene>
<comment type="subcellular location">
    <subcellularLocation>
        <location evidence="4">Cytoplasm</location>
    </subcellularLocation>
</comment>
<feature type="domain" description="Glycogen debranching enzyme central" evidence="20">
    <location>
        <begin position="725"/>
        <end position="982"/>
    </location>
</feature>
<comment type="function">
    <text evidence="3">Multifunctional enzyme acting as 1,4-alpha-D-glucan:1,4-alpha-D-glucan 4-alpha-D-glycosyltransferase and amylo-1,6-glucosidase in glycogen degradation.</text>
</comment>
<dbReference type="Gene3D" id="1.50.10.10">
    <property type="match status" value="1"/>
</dbReference>
<dbReference type="Proteomes" id="UP000194236">
    <property type="component" value="Unassembled WGS sequence"/>
</dbReference>
<evidence type="ECO:0000256" key="15">
    <source>
        <dbReference type="ARBA" id="ARBA00025780"/>
    </source>
</evidence>
<keyword evidence="11" id="KW-0378">Hydrolase</keyword>
<dbReference type="Pfam" id="PF14702">
    <property type="entry name" value="hGDE_central"/>
    <property type="match status" value="1"/>
</dbReference>
<dbReference type="InterPro" id="IPR029436">
    <property type="entry name" value="AGL_euk_N"/>
</dbReference>
<dbReference type="PANTHER" id="PTHR10569">
    <property type="entry name" value="GLYCOGEN DEBRANCHING ENZYME"/>
    <property type="match status" value="1"/>
</dbReference>
<dbReference type="InterPro" id="IPR017853">
    <property type="entry name" value="GH"/>
</dbReference>
<dbReference type="Pfam" id="PF06202">
    <property type="entry name" value="GDE_C"/>
    <property type="match status" value="1"/>
</dbReference>
<evidence type="ECO:0000256" key="9">
    <source>
        <dbReference type="ARBA" id="ARBA00022676"/>
    </source>
</evidence>
<evidence type="ECO:0000259" key="17">
    <source>
        <dbReference type="Pfam" id="PF06202"/>
    </source>
</evidence>
<evidence type="ECO:0000256" key="4">
    <source>
        <dbReference type="ARBA" id="ARBA00004496"/>
    </source>
</evidence>
<dbReference type="InterPro" id="IPR012341">
    <property type="entry name" value="6hp_glycosidase-like_sf"/>
</dbReference>
<evidence type="ECO:0000259" key="18">
    <source>
        <dbReference type="Pfam" id="PF14699"/>
    </source>
</evidence>
<keyword evidence="22" id="KW-1185">Reference proteome</keyword>
<evidence type="ECO:0000256" key="14">
    <source>
        <dbReference type="ARBA" id="ARBA00023295"/>
    </source>
</evidence>
<dbReference type="OrthoDB" id="10248904at2759"/>
<evidence type="ECO:0000313" key="22">
    <source>
        <dbReference type="Proteomes" id="UP000194236"/>
    </source>
</evidence>
<dbReference type="InterPro" id="IPR032790">
    <property type="entry name" value="GDE_C"/>
</dbReference>
<comment type="catalytic activity">
    <reaction evidence="1">
        <text>Transfers a segment of a (1-&gt;4)-alpha-D-glucan to a new position in an acceptor, which may be glucose or a (1-&gt;4)-alpha-D-glucan.</text>
        <dbReference type="EC" id="2.4.1.25"/>
    </reaction>
</comment>
<evidence type="ECO:0000256" key="8">
    <source>
        <dbReference type="ARBA" id="ARBA00022490"/>
    </source>
</evidence>
<dbReference type="Pfam" id="PF14701">
    <property type="entry name" value="hDGE_amylase"/>
    <property type="match status" value="1"/>
</dbReference>
<name>A0A1Y3BBC6_EURMA</name>